<dbReference type="AlphaFoldDB" id="A0A0P9XV57"/>
<protein>
    <submittedName>
        <fullName evidence="2">Uncharacterized protein</fullName>
    </submittedName>
</protein>
<feature type="region of interest" description="Disordered" evidence="1">
    <location>
        <begin position="1"/>
        <end position="21"/>
    </location>
</feature>
<comment type="caution">
    <text evidence="2">The sequence shown here is derived from an EMBL/GenBank/DDBJ whole genome shotgun (WGS) entry which is preliminary data.</text>
</comment>
<accession>A0A0P9XV57</accession>
<proteinExistence type="predicted"/>
<dbReference type="EMBL" id="LJRC01000048">
    <property type="protein sequence ID" value="KPY39905.1"/>
    <property type="molecule type" value="Genomic_DNA"/>
</dbReference>
<reference evidence="2 3" key="1">
    <citation type="submission" date="2015-09" db="EMBL/GenBank/DDBJ databases">
        <title>Genome announcement of multiple Pseudomonas syringae strains.</title>
        <authorList>
            <person name="Thakur S."/>
            <person name="Wang P.W."/>
            <person name="Gong Y."/>
            <person name="Weir B.S."/>
            <person name="Guttman D.S."/>
        </authorList>
    </citation>
    <scope>NUCLEOTIDE SEQUENCE [LARGE SCALE GENOMIC DNA]</scope>
    <source>
        <strain evidence="2 3">ICMP3956</strain>
    </source>
</reference>
<feature type="region of interest" description="Disordered" evidence="1">
    <location>
        <begin position="27"/>
        <end position="46"/>
    </location>
</feature>
<evidence type="ECO:0000256" key="1">
    <source>
        <dbReference type="SAM" id="MobiDB-lite"/>
    </source>
</evidence>
<dbReference type="Proteomes" id="UP000050562">
    <property type="component" value="Unassembled WGS sequence"/>
</dbReference>
<sequence>MSDSLTTDRSIQIMHTPSQTHADVTRDIHHFGGDQSPLNDADADEDRDPEAYLDLDILGLDDFVDADKLDPVVTGDIGSSTLG</sequence>
<gene>
    <name evidence="2" type="ORF">ALO52_01680</name>
</gene>
<evidence type="ECO:0000313" key="2">
    <source>
        <dbReference type="EMBL" id="KPY39905.1"/>
    </source>
</evidence>
<dbReference type="PATRIC" id="fig|251707.3.peg.2288"/>
<evidence type="ECO:0000313" key="3">
    <source>
        <dbReference type="Proteomes" id="UP000050562"/>
    </source>
</evidence>
<organism evidence="2 3">
    <name type="scientific">Pseudomonas syringae pv. primulae</name>
    <dbReference type="NCBI Taxonomy" id="251707"/>
    <lineage>
        <taxon>Bacteria</taxon>
        <taxon>Pseudomonadati</taxon>
        <taxon>Pseudomonadota</taxon>
        <taxon>Gammaproteobacteria</taxon>
        <taxon>Pseudomonadales</taxon>
        <taxon>Pseudomonadaceae</taxon>
        <taxon>Pseudomonas</taxon>
    </lineage>
</organism>
<name>A0A0P9XV57_9PSED</name>